<gene>
    <name evidence="1" type="ORF">S03H2_56002</name>
</gene>
<dbReference type="SUPFAM" id="SSF52540">
    <property type="entry name" value="P-loop containing nucleoside triphosphate hydrolases"/>
    <property type="match status" value="1"/>
</dbReference>
<dbReference type="AlphaFoldDB" id="X1IQJ0"/>
<name>X1IQJ0_9ZZZZ</name>
<evidence type="ECO:0000313" key="1">
    <source>
        <dbReference type="EMBL" id="GAH84726.1"/>
    </source>
</evidence>
<dbReference type="EMBL" id="BARU01035812">
    <property type="protein sequence ID" value="GAH84726.1"/>
    <property type="molecule type" value="Genomic_DNA"/>
</dbReference>
<feature type="non-terminal residue" evidence="1">
    <location>
        <position position="1"/>
    </location>
</feature>
<protein>
    <submittedName>
        <fullName evidence="1">Uncharacterized protein</fullName>
    </submittedName>
</protein>
<reference evidence="1" key="1">
    <citation type="journal article" date="2014" name="Front. Microbiol.">
        <title>High frequency of phylogenetically diverse reductive dehalogenase-homologous genes in deep subseafloor sedimentary metagenomes.</title>
        <authorList>
            <person name="Kawai M."/>
            <person name="Futagami T."/>
            <person name="Toyoda A."/>
            <person name="Takaki Y."/>
            <person name="Nishi S."/>
            <person name="Hori S."/>
            <person name="Arai W."/>
            <person name="Tsubouchi T."/>
            <person name="Morono Y."/>
            <person name="Uchiyama I."/>
            <person name="Ito T."/>
            <person name="Fujiyama A."/>
            <person name="Inagaki F."/>
            <person name="Takami H."/>
        </authorList>
    </citation>
    <scope>NUCLEOTIDE SEQUENCE</scope>
    <source>
        <strain evidence="1">Expedition CK06-06</strain>
    </source>
</reference>
<accession>X1IQJ0</accession>
<organism evidence="1">
    <name type="scientific">marine sediment metagenome</name>
    <dbReference type="NCBI Taxonomy" id="412755"/>
    <lineage>
        <taxon>unclassified sequences</taxon>
        <taxon>metagenomes</taxon>
        <taxon>ecological metagenomes</taxon>
    </lineage>
</organism>
<dbReference type="Gene3D" id="3.40.50.300">
    <property type="entry name" value="P-loop containing nucleotide triphosphate hydrolases"/>
    <property type="match status" value="1"/>
</dbReference>
<dbReference type="InterPro" id="IPR027417">
    <property type="entry name" value="P-loop_NTPase"/>
</dbReference>
<proteinExistence type="predicted"/>
<sequence length="120" mass="13413">DSPAGLEHLNRKIVSDIDDLFVILDPSSKSLKHIARIKDITHQIGIRYGHLYLVGNYNFDRDTEEYLKSTGEAYLGKIEYDADAQEYNLAGKSLLELPENSPAFSSIRGILSRVDGMVEG</sequence>
<comment type="caution">
    <text evidence="1">The sequence shown here is derived from an EMBL/GenBank/DDBJ whole genome shotgun (WGS) entry which is preliminary data.</text>
</comment>